<dbReference type="Proteomes" id="UP001596333">
    <property type="component" value="Unassembled WGS sequence"/>
</dbReference>
<dbReference type="InterPro" id="IPR001322">
    <property type="entry name" value="Lamin_tail_dom"/>
</dbReference>
<dbReference type="CDD" id="cd07731">
    <property type="entry name" value="ComA-like_MBL-fold"/>
    <property type="match status" value="1"/>
</dbReference>
<dbReference type="PANTHER" id="PTHR30619">
    <property type="entry name" value="DNA INTERNALIZATION/COMPETENCE PROTEIN COMEC/REC2"/>
    <property type="match status" value="1"/>
</dbReference>
<dbReference type="RefSeq" id="WP_379770255.1">
    <property type="nucleotide sequence ID" value="NZ_JBHSXI010000023.1"/>
</dbReference>
<dbReference type="InterPro" id="IPR035681">
    <property type="entry name" value="ComA-like_MBL"/>
</dbReference>
<protein>
    <submittedName>
        <fullName evidence="3">Lamin tail domain-containing protein</fullName>
    </submittedName>
</protein>
<dbReference type="EMBL" id="JBHSXI010000023">
    <property type="protein sequence ID" value="MFC6890385.1"/>
    <property type="molecule type" value="Genomic_DNA"/>
</dbReference>
<name>A0ABD5UPE5_9EURY</name>
<feature type="compositionally biased region" description="Acidic residues" evidence="1">
    <location>
        <begin position="357"/>
        <end position="380"/>
    </location>
</feature>
<dbReference type="PROSITE" id="PS51257">
    <property type="entry name" value="PROKAR_LIPOPROTEIN"/>
    <property type="match status" value="1"/>
</dbReference>
<keyword evidence="4" id="KW-1185">Reference proteome</keyword>
<evidence type="ECO:0000313" key="3">
    <source>
        <dbReference type="EMBL" id="MFC6890385.1"/>
    </source>
</evidence>
<evidence type="ECO:0000259" key="2">
    <source>
        <dbReference type="PROSITE" id="PS51841"/>
    </source>
</evidence>
<comment type="caution">
    <text evidence="3">The sequence shown here is derived from an EMBL/GenBank/DDBJ whole genome shotgun (WGS) entry which is preliminary data.</text>
</comment>
<dbReference type="SMART" id="SM00849">
    <property type="entry name" value="Lactamase_B"/>
    <property type="match status" value="1"/>
</dbReference>
<evidence type="ECO:0000256" key="1">
    <source>
        <dbReference type="SAM" id="MobiDB-lite"/>
    </source>
</evidence>
<reference evidence="3 4" key="1">
    <citation type="journal article" date="2019" name="Int. J. Syst. Evol. Microbiol.">
        <title>The Global Catalogue of Microorganisms (GCM) 10K type strain sequencing project: providing services to taxonomists for standard genome sequencing and annotation.</title>
        <authorList>
            <consortium name="The Broad Institute Genomics Platform"/>
            <consortium name="The Broad Institute Genome Sequencing Center for Infectious Disease"/>
            <person name="Wu L."/>
            <person name="Ma J."/>
        </authorList>
    </citation>
    <scope>NUCLEOTIDE SEQUENCE [LARGE SCALE GENOMIC DNA]</scope>
    <source>
        <strain evidence="3 4">Y73</strain>
    </source>
</reference>
<dbReference type="Gene3D" id="3.60.15.10">
    <property type="entry name" value="Ribonuclease Z/Hydroxyacylglutathione hydrolase-like"/>
    <property type="match status" value="1"/>
</dbReference>
<dbReference type="Pfam" id="PF00753">
    <property type="entry name" value="Lactamase_B"/>
    <property type="match status" value="1"/>
</dbReference>
<dbReference type="Pfam" id="PF00932">
    <property type="entry name" value="LTD"/>
    <property type="match status" value="1"/>
</dbReference>
<dbReference type="InterPro" id="IPR001279">
    <property type="entry name" value="Metallo-B-lactamas"/>
</dbReference>
<gene>
    <name evidence="3" type="ORF">ACFQEY_15420</name>
</gene>
<dbReference type="Gene3D" id="2.60.40.1260">
    <property type="entry name" value="Lamin Tail domain"/>
    <property type="match status" value="1"/>
</dbReference>
<organism evidence="3 4">
    <name type="scientific">Halorubrum trueperi</name>
    <dbReference type="NCBI Taxonomy" id="2004704"/>
    <lineage>
        <taxon>Archaea</taxon>
        <taxon>Methanobacteriati</taxon>
        <taxon>Methanobacteriota</taxon>
        <taxon>Stenosarchaea group</taxon>
        <taxon>Halobacteria</taxon>
        <taxon>Halobacteriales</taxon>
        <taxon>Haloferacaceae</taxon>
        <taxon>Halorubrum</taxon>
    </lineage>
</organism>
<proteinExistence type="predicted"/>
<feature type="region of interest" description="Disordered" evidence="1">
    <location>
        <begin position="304"/>
        <end position="390"/>
    </location>
</feature>
<dbReference type="PROSITE" id="PS51841">
    <property type="entry name" value="LTD"/>
    <property type="match status" value="1"/>
</dbReference>
<dbReference type="SUPFAM" id="SSF56281">
    <property type="entry name" value="Metallo-hydrolase/oxidoreductase"/>
    <property type="match status" value="1"/>
</dbReference>
<dbReference type="InterPro" id="IPR036866">
    <property type="entry name" value="RibonucZ/Hydroxyglut_hydro"/>
</dbReference>
<dbReference type="InterPro" id="IPR036415">
    <property type="entry name" value="Lamin_tail_dom_sf"/>
</dbReference>
<dbReference type="AlphaFoldDB" id="A0ABD5UPE5"/>
<evidence type="ECO:0000313" key="4">
    <source>
        <dbReference type="Proteomes" id="UP001596333"/>
    </source>
</evidence>
<dbReference type="InterPro" id="IPR052159">
    <property type="entry name" value="Competence_DNA_uptake"/>
</dbReference>
<sequence>MKLAGGDLQILLTVGIVLLAGCVGAVPGEQSPTGSETSDEPAVETANGTVAVHYINVGQSVSTLIVGPGGETMLVDTGHYNDDGEHVLQYLQRHEITRIDHLVTSHTDADHIGGNAAVIEYYETDADGIGAIYDPGIAASTRTYAEYLDAVEEHDVTLYETREGDAISFGDVDVDVLGPPDPYLENDARNENSIVLKLTHGETSFLLSGDAEDDQEEYLIDTYGTELRSTVLKAGHHGSSSSSSEPFIDAVRPQAAVISSAYDSQYGHPHDEVLRRLSDRSIPTYWTATHGDIAFVSDGRGVSVQTQRDAPTEPLAIRDGDPIAPGTSGDVVERARLGGEPVAGDSEANTDERGNDGDETEDDGGGTDDTGETDDTDEANETTSTESGAALEVAAINADAAGDDRENLTDEYVVFENTGDGPIDLSGWTVEDEAARSYAFPYGFALEAGATVTLRSGSGTDTDTELYWGSGSPIWNNDGDTVIVSNGDGAHVLEVSYE</sequence>
<feature type="domain" description="LTD" evidence="2">
    <location>
        <begin position="378"/>
        <end position="498"/>
    </location>
</feature>
<accession>A0ABD5UPE5</accession>
<dbReference type="SUPFAM" id="SSF74853">
    <property type="entry name" value="Lamin A/C globular tail domain"/>
    <property type="match status" value="1"/>
</dbReference>
<dbReference type="PANTHER" id="PTHR30619:SF1">
    <property type="entry name" value="RECOMBINATION PROTEIN 2"/>
    <property type="match status" value="1"/>
</dbReference>